<proteinExistence type="predicted"/>
<accession>A0A8G1UP91</accession>
<evidence type="ECO:0000313" key="3">
    <source>
        <dbReference type="Proteomes" id="UP000267408"/>
    </source>
</evidence>
<dbReference type="Proteomes" id="UP000267408">
    <property type="component" value="Unassembled WGS sequence"/>
</dbReference>
<name>A0A8G1UP91_9ACTN</name>
<sequence length="188" mass="19396">MQPAQTDPRGPRSAAVLTTLVLAAALITGSRLLLAVQAAVFAAGALGGHRYAPYGLLYRALVRPRLGPPAELEDARPPRFAQGVGPAFTLLAVLAAPAGLGPLATALTAPALGAASLNAAFDYCLGCEFHLLLHRARARPPEGAGVTDRARSGDHRGETPVAAAACRDFAALPPRPGYHRTGRMARGK</sequence>
<dbReference type="EMBL" id="RJVJ01000001">
    <property type="protein sequence ID" value="ROR45264.1"/>
    <property type="molecule type" value="Genomic_DNA"/>
</dbReference>
<dbReference type="AlphaFoldDB" id="A0A8G1UP91"/>
<reference evidence="2 3" key="1">
    <citation type="submission" date="2018-11" db="EMBL/GenBank/DDBJ databases">
        <title>Sequencing the genomes of 1000 actinobacteria strains.</title>
        <authorList>
            <person name="Klenk H.-P."/>
        </authorList>
    </citation>
    <scope>NUCLEOTIDE SEQUENCE [LARGE SCALE GENOMIC DNA]</scope>
    <source>
        <strain evidence="2 3">DSM 44780</strain>
    </source>
</reference>
<gene>
    <name evidence="2" type="ORF">EDD39_3485</name>
</gene>
<dbReference type="OrthoDB" id="345402at2"/>
<evidence type="ECO:0000313" key="2">
    <source>
        <dbReference type="EMBL" id="ROR45264.1"/>
    </source>
</evidence>
<comment type="caution">
    <text evidence="2">The sequence shown here is derived from an EMBL/GenBank/DDBJ whole genome shotgun (WGS) entry which is preliminary data.</text>
</comment>
<protein>
    <submittedName>
        <fullName evidence="2">Uncharacterized protein DUF4395</fullName>
    </submittedName>
</protein>
<organism evidence="2 3">
    <name type="scientific">Kitasatospora cineracea</name>
    <dbReference type="NCBI Taxonomy" id="88074"/>
    <lineage>
        <taxon>Bacteria</taxon>
        <taxon>Bacillati</taxon>
        <taxon>Actinomycetota</taxon>
        <taxon>Actinomycetes</taxon>
        <taxon>Kitasatosporales</taxon>
        <taxon>Streptomycetaceae</taxon>
        <taxon>Kitasatospora</taxon>
    </lineage>
</organism>
<dbReference type="RefSeq" id="WP_123557095.1">
    <property type="nucleotide sequence ID" value="NZ_RJVJ01000001.1"/>
</dbReference>
<evidence type="ECO:0000259" key="1">
    <source>
        <dbReference type="Pfam" id="PF14340"/>
    </source>
</evidence>
<feature type="domain" description="DUF4395" evidence="1">
    <location>
        <begin position="7"/>
        <end position="135"/>
    </location>
</feature>
<dbReference type="InterPro" id="IPR025508">
    <property type="entry name" value="DUF4395"/>
</dbReference>
<dbReference type="Pfam" id="PF14340">
    <property type="entry name" value="DUF4395"/>
    <property type="match status" value="1"/>
</dbReference>